<comment type="similarity">
    <text evidence="2">Belongs to the peptidase S54 family.</text>
</comment>
<keyword evidence="3" id="KW-0645">Protease</keyword>
<feature type="transmembrane region" description="Helical" evidence="9">
    <location>
        <begin position="421"/>
        <end position="438"/>
    </location>
</feature>
<dbReference type="AlphaFoldDB" id="A0A9N8D8P0"/>
<feature type="transmembrane region" description="Helical" evidence="9">
    <location>
        <begin position="641"/>
        <end position="661"/>
    </location>
</feature>
<keyword evidence="4 9" id="KW-0812">Transmembrane</keyword>
<comment type="subcellular location">
    <subcellularLocation>
        <location evidence="1">Membrane</location>
        <topology evidence="1">Multi-pass membrane protein</topology>
    </subcellularLocation>
</comment>
<gene>
    <name evidence="11" type="ORF">SEMRO_2_G001920.1</name>
</gene>
<dbReference type="InterPro" id="IPR022764">
    <property type="entry name" value="Peptidase_S54_rhomboid_dom"/>
</dbReference>
<sequence length="772" mass="85832">MTTTSALAPDSSSSPSDGLVKGCKLVLFLIVAPFILTAVHLGYTLQRQGIILVEALPQSTQDNNDKLFEPVSGIYWKHNAEQHHVRVPFQSTKLFGLLPAWPSISQIASSLANPTIDATSSTVKLQYAHQQGATCFLIQDPQDGIKTLCPVNNNNNNDAAFQLPPLSEWQIDQQTSSSITLRIRSFDNWFSSYYFQMEEKPFQQLAQRPATCLLLALNVGLAYAYWNFRVSPNAVALMDGPMRSPQYQYWRAYTGSLAHFEWWHLLFNMMSLHGLGQFLELEHYGSIPFLFYNMALIPLTVLIFLAGTQLIYWIRVRYFQQQQSNNTPVTRQSINAVGYSGVLFAWSVVASLEQTKSCPIPFFTETCFETWHLTQNLKFNIGPWIQLAVAQVILPRVSLGGHLAGVVAGFLLHWQLFPLELMSPAVMIPFMTLMLWYFHRQCIPVQQQQKQQQQQWLLGGNNIQEAGPRNFLDVAGIDDDDDKGRNREEDAGGTHSTSNDGAGIFASLIGPFGDHDNGINRTSTGGSIGIVHVLWIVLCALGLLSCASVLWLSWKGSLFLSQGILLALFFFCYQAYTDCWGHDDETKDSWASDASQKKQRMLILWKGFITCCVVVLVTESMTLASWMMMGAAMVSPSSQCLALLLLGSLLIAHLLALCVACRHWEEIGGATEEKGPFEYLFGFCVLDNAKVVGRNSVRFVQRAFLLRRGTSSKPSPTNSTSSATTTSDSSTSSAQQIPVSSEKNSSHNRERKKTLAAAAAERRARGQVSDVV</sequence>
<protein>
    <submittedName>
        <fullName evidence="11">Rhomboid domain containing</fullName>
    </submittedName>
</protein>
<evidence type="ECO:0000256" key="9">
    <source>
        <dbReference type="SAM" id="Phobius"/>
    </source>
</evidence>
<dbReference type="PANTHER" id="PTHR43066:SF1">
    <property type="entry name" value="RHOMBOID PROTEIN 2"/>
    <property type="match status" value="1"/>
</dbReference>
<proteinExistence type="inferred from homology"/>
<dbReference type="GO" id="GO:0016020">
    <property type="term" value="C:membrane"/>
    <property type="evidence" value="ECO:0007669"/>
    <property type="project" value="UniProtKB-SubCell"/>
</dbReference>
<feature type="transmembrane region" description="Helical" evidence="9">
    <location>
        <begin position="558"/>
        <end position="576"/>
    </location>
</feature>
<feature type="region of interest" description="Disordered" evidence="8">
    <location>
        <begin position="709"/>
        <end position="772"/>
    </location>
</feature>
<evidence type="ECO:0000256" key="4">
    <source>
        <dbReference type="ARBA" id="ARBA00022692"/>
    </source>
</evidence>
<accession>A0A9N8D8P0</accession>
<evidence type="ECO:0000259" key="10">
    <source>
        <dbReference type="Pfam" id="PF01694"/>
    </source>
</evidence>
<feature type="compositionally biased region" description="Basic and acidic residues" evidence="8">
    <location>
        <begin position="482"/>
        <end position="492"/>
    </location>
</feature>
<dbReference type="OrthoDB" id="10257275at2759"/>
<evidence type="ECO:0000256" key="5">
    <source>
        <dbReference type="ARBA" id="ARBA00022801"/>
    </source>
</evidence>
<evidence type="ECO:0000256" key="2">
    <source>
        <dbReference type="ARBA" id="ARBA00009045"/>
    </source>
</evidence>
<evidence type="ECO:0000256" key="6">
    <source>
        <dbReference type="ARBA" id="ARBA00022989"/>
    </source>
</evidence>
<keyword evidence="5" id="KW-0378">Hydrolase</keyword>
<evidence type="ECO:0000313" key="11">
    <source>
        <dbReference type="EMBL" id="CAB9496216.1"/>
    </source>
</evidence>
<evidence type="ECO:0000313" key="12">
    <source>
        <dbReference type="Proteomes" id="UP001153069"/>
    </source>
</evidence>
<dbReference type="Gene3D" id="1.20.1540.10">
    <property type="entry name" value="Rhomboid-like"/>
    <property type="match status" value="1"/>
</dbReference>
<evidence type="ECO:0000256" key="7">
    <source>
        <dbReference type="ARBA" id="ARBA00023136"/>
    </source>
</evidence>
<dbReference type="Proteomes" id="UP001153069">
    <property type="component" value="Unassembled WGS sequence"/>
</dbReference>
<feature type="transmembrane region" description="Helical" evidence="9">
    <location>
        <begin position="530"/>
        <end position="552"/>
    </location>
</feature>
<dbReference type="Pfam" id="PF01694">
    <property type="entry name" value="Rhomboid"/>
    <property type="match status" value="1"/>
</dbReference>
<feature type="compositionally biased region" description="Polar residues" evidence="8">
    <location>
        <begin position="734"/>
        <end position="743"/>
    </location>
</feature>
<feature type="domain" description="Peptidase S54 rhomboid" evidence="10">
    <location>
        <begin position="248"/>
        <end position="417"/>
    </location>
</feature>
<reference evidence="11" key="1">
    <citation type="submission" date="2020-06" db="EMBL/GenBank/DDBJ databases">
        <authorList>
            <consortium name="Plant Systems Biology data submission"/>
        </authorList>
    </citation>
    <scope>NUCLEOTIDE SEQUENCE</scope>
    <source>
        <strain evidence="11">D6</strain>
    </source>
</reference>
<keyword evidence="6 9" id="KW-1133">Transmembrane helix</keyword>
<organism evidence="11 12">
    <name type="scientific">Seminavis robusta</name>
    <dbReference type="NCBI Taxonomy" id="568900"/>
    <lineage>
        <taxon>Eukaryota</taxon>
        <taxon>Sar</taxon>
        <taxon>Stramenopiles</taxon>
        <taxon>Ochrophyta</taxon>
        <taxon>Bacillariophyta</taxon>
        <taxon>Bacillariophyceae</taxon>
        <taxon>Bacillariophycidae</taxon>
        <taxon>Naviculales</taxon>
        <taxon>Naviculaceae</taxon>
        <taxon>Seminavis</taxon>
    </lineage>
</organism>
<dbReference type="GO" id="GO:0006508">
    <property type="term" value="P:proteolysis"/>
    <property type="evidence" value="ECO:0007669"/>
    <property type="project" value="UniProtKB-KW"/>
</dbReference>
<feature type="transmembrane region" description="Helical" evidence="9">
    <location>
        <begin position="289"/>
        <end position="314"/>
    </location>
</feature>
<evidence type="ECO:0000256" key="8">
    <source>
        <dbReference type="SAM" id="MobiDB-lite"/>
    </source>
</evidence>
<dbReference type="SUPFAM" id="SSF144091">
    <property type="entry name" value="Rhomboid-like"/>
    <property type="match status" value="1"/>
</dbReference>
<comment type="caution">
    <text evidence="11">The sequence shown here is derived from an EMBL/GenBank/DDBJ whole genome shotgun (WGS) entry which is preliminary data.</text>
</comment>
<name>A0A9N8D8P0_9STRA</name>
<dbReference type="PANTHER" id="PTHR43066">
    <property type="entry name" value="RHOMBOID-RELATED PROTEIN"/>
    <property type="match status" value="1"/>
</dbReference>
<dbReference type="EMBL" id="CAICTM010000002">
    <property type="protein sequence ID" value="CAB9496216.1"/>
    <property type="molecule type" value="Genomic_DNA"/>
</dbReference>
<feature type="region of interest" description="Disordered" evidence="8">
    <location>
        <begin position="479"/>
        <end position="499"/>
    </location>
</feature>
<dbReference type="GO" id="GO:0004252">
    <property type="term" value="F:serine-type endopeptidase activity"/>
    <property type="evidence" value="ECO:0007669"/>
    <property type="project" value="InterPro"/>
</dbReference>
<feature type="transmembrane region" description="Helical" evidence="9">
    <location>
        <begin position="25"/>
        <end position="43"/>
    </location>
</feature>
<evidence type="ECO:0000256" key="3">
    <source>
        <dbReference type="ARBA" id="ARBA00022670"/>
    </source>
</evidence>
<dbReference type="InterPro" id="IPR035952">
    <property type="entry name" value="Rhomboid-like_sf"/>
</dbReference>
<keyword evidence="7 9" id="KW-0472">Membrane</keyword>
<keyword evidence="12" id="KW-1185">Reference proteome</keyword>
<feature type="compositionally biased region" description="Low complexity" evidence="8">
    <location>
        <begin position="711"/>
        <end position="733"/>
    </location>
</feature>
<evidence type="ECO:0000256" key="1">
    <source>
        <dbReference type="ARBA" id="ARBA00004141"/>
    </source>
</evidence>
<feature type="transmembrane region" description="Helical" evidence="9">
    <location>
        <begin position="603"/>
        <end position="629"/>
    </location>
</feature>